<evidence type="ECO:0000313" key="2">
    <source>
        <dbReference type="Proteomes" id="UP000237000"/>
    </source>
</evidence>
<gene>
    <name evidence="1" type="ORF">TorRG33x02_088750</name>
</gene>
<dbReference type="OrthoDB" id="10296375at2759"/>
<accession>A0A2P5FC45</accession>
<organism evidence="1 2">
    <name type="scientific">Trema orientale</name>
    <name type="common">Charcoal tree</name>
    <name type="synonym">Celtis orientalis</name>
    <dbReference type="NCBI Taxonomy" id="63057"/>
    <lineage>
        <taxon>Eukaryota</taxon>
        <taxon>Viridiplantae</taxon>
        <taxon>Streptophyta</taxon>
        <taxon>Embryophyta</taxon>
        <taxon>Tracheophyta</taxon>
        <taxon>Spermatophyta</taxon>
        <taxon>Magnoliopsida</taxon>
        <taxon>eudicotyledons</taxon>
        <taxon>Gunneridae</taxon>
        <taxon>Pentapetalae</taxon>
        <taxon>rosids</taxon>
        <taxon>fabids</taxon>
        <taxon>Rosales</taxon>
        <taxon>Cannabaceae</taxon>
        <taxon>Trema</taxon>
    </lineage>
</organism>
<dbReference type="EMBL" id="JXTC01000045">
    <property type="protein sequence ID" value="PON95353.1"/>
    <property type="molecule type" value="Genomic_DNA"/>
</dbReference>
<proteinExistence type="predicted"/>
<dbReference type="AlphaFoldDB" id="A0A2P5FC45"/>
<name>A0A2P5FC45_TREOI</name>
<comment type="caution">
    <text evidence="1">The sequence shown here is derived from an EMBL/GenBank/DDBJ whole genome shotgun (WGS) entry which is preliminary data.</text>
</comment>
<dbReference type="Proteomes" id="UP000237000">
    <property type="component" value="Unassembled WGS sequence"/>
</dbReference>
<keyword evidence="2" id="KW-1185">Reference proteome</keyword>
<protein>
    <submittedName>
        <fullName evidence="1">Uncharacterized protein</fullName>
    </submittedName>
</protein>
<reference evidence="2" key="1">
    <citation type="submission" date="2016-06" db="EMBL/GenBank/DDBJ databases">
        <title>Parallel loss of symbiosis genes in relatives of nitrogen-fixing non-legume Parasponia.</title>
        <authorList>
            <person name="Van Velzen R."/>
            <person name="Holmer R."/>
            <person name="Bu F."/>
            <person name="Rutten L."/>
            <person name="Van Zeijl A."/>
            <person name="Liu W."/>
            <person name="Santuari L."/>
            <person name="Cao Q."/>
            <person name="Sharma T."/>
            <person name="Shen D."/>
            <person name="Roswanjaya Y."/>
            <person name="Wardhani T."/>
            <person name="Kalhor M.S."/>
            <person name="Jansen J."/>
            <person name="Van den Hoogen J."/>
            <person name="Gungor B."/>
            <person name="Hartog M."/>
            <person name="Hontelez J."/>
            <person name="Verver J."/>
            <person name="Yang W.-C."/>
            <person name="Schijlen E."/>
            <person name="Repin R."/>
            <person name="Schilthuizen M."/>
            <person name="Schranz E."/>
            <person name="Heidstra R."/>
            <person name="Miyata K."/>
            <person name="Fedorova E."/>
            <person name="Kohlen W."/>
            <person name="Bisseling T."/>
            <person name="Smit S."/>
            <person name="Geurts R."/>
        </authorList>
    </citation>
    <scope>NUCLEOTIDE SEQUENCE [LARGE SCALE GENOMIC DNA]</scope>
    <source>
        <strain evidence="2">cv. RG33-2</strain>
    </source>
</reference>
<evidence type="ECO:0000313" key="1">
    <source>
        <dbReference type="EMBL" id="PON95353.1"/>
    </source>
</evidence>
<dbReference type="InParanoid" id="A0A2P5FC45"/>
<sequence length="102" mass="11687">MVPVKELDRKLKINRVVMFSPIQVGNAPESLLSLRSRLIMAVQFFKEDGISPEKLFFDSIKNLAKLRKPIELGMVPERLLFDMSTIYKNCKLFQKSGTSPDN</sequence>